<keyword evidence="8 14" id="KW-1133">Transmembrane helix</keyword>
<evidence type="ECO:0000256" key="6">
    <source>
        <dbReference type="ARBA" id="ARBA00022692"/>
    </source>
</evidence>
<dbReference type="EMBL" id="MEUV01000020">
    <property type="protein sequence ID" value="OGC45874.1"/>
    <property type="molecule type" value="Genomic_DNA"/>
</dbReference>
<organism evidence="15 16">
    <name type="scientific">candidate division WWE3 bacterium RBG_19FT_COMBO_34_6</name>
    <dbReference type="NCBI Taxonomy" id="1802612"/>
    <lineage>
        <taxon>Bacteria</taxon>
        <taxon>Katanobacteria</taxon>
    </lineage>
</organism>
<evidence type="ECO:0000256" key="7">
    <source>
        <dbReference type="ARBA" id="ARBA00022801"/>
    </source>
</evidence>
<dbReference type="GO" id="GO:0071555">
    <property type="term" value="P:cell wall organization"/>
    <property type="evidence" value="ECO:0007669"/>
    <property type="project" value="UniProtKB-KW"/>
</dbReference>
<dbReference type="GO" id="GO:0008360">
    <property type="term" value="P:regulation of cell shape"/>
    <property type="evidence" value="ECO:0007669"/>
    <property type="project" value="UniProtKB-KW"/>
</dbReference>
<keyword evidence="5 14" id="KW-1003">Cell membrane</keyword>
<feature type="transmembrane region" description="Helical" evidence="14">
    <location>
        <begin position="176"/>
        <end position="198"/>
    </location>
</feature>
<dbReference type="GO" id="GO:0050380">
    <property type="term" value="F:undecaprenyl-diphosphatase activity"/>
    <property type="evidence" value="ECO:0007669"/>
    <property type="project" value="UniProtKB-UniRule"/>
</dbReference>
<evidence type="ECO:0000256" key="8">
    <source>
        <dbReference type="ARBA" id="ARBA00022989"/>
    </source>
</evidence>
<keyword evidence="9 14" id="KW-0472">Membrane</keyword>
<evidence type="ECO:0000256" key="4">
    <source>
        <dbReference type="ARBA" id="ARBA00021581"/>
    </source>
</evidence>
<feature type="transmembrane region" description="Helical" evidence="14">
    <location>
        <begin position="100"/>
        <end position="122"/>
    </location>
</feature>
<evidence type="ECO:0000256" key="3">
    <source>
        <dbReference type="ARBA" id="ARBA00012374"/>
    </source>
</evidence>
<evidence type="ECO:0000256" key="13">
    <source>
        <dbReference type="ARBA" id="ARBA00047594"/>
    </source>
</evidence>
<evidence type="ECO:0000256" key="2">
    <source>
        <dbReference type="ARBA" id="ARBA00010621"/>
    </source>
</evidence>
<keyword evidence="14" id="KW-0573">Peptidoglycan synthesis</keyword>
<keyword evidence="14" id="KW-0133">Cell shape</keyword>
<feature type="transmembrane region" description="Helical" evidence="14">
    <location>
        <begin position="210"/>
        <end position="231"/>
    </location>
</feature>
<dbReference type="Pfam" id="PF02673">
    <property type="entry name" value="BacA"/>
    <property type="match status" value="1"/>
</dbReference>
<comment type="caution">
    <text evidence="15">The sequence shown here is derived from an EMBL/GenBank/DDBJ whole genome shotgun (WGS) entry which is preliminary data.</text>
</comment>
<feature type="transmembrane region" description="Helical" evidence="14">
    <location>
        <begin position="237"/>
        <end position="255"/>
    </location>
</feature>
<comment type="catalytic activity">
    <reaction evidence="13 14">
        <text>di-trans,octa-cis-undecaprenyl diphosphate + H2O = di-trans,octa-cis-undecaprenyl phosphate + phosphate + H(+)</text>
        <dbReference type="Rhea" id="RHEA:28094"/>
        <dbReference type="ChEBI" id="CHEBI:15377"/>
        <dbReference type="ChEBI" id="CHEBI:15378"/>
        <dbReference type="ChEBI" id="CHEBI:43474"/>
        <dbReference type="ChEBI" id="CHEBI:58405"/>
        <dbReference type="ChEBI" id="CHEBI:60392"/>
        <dbReference type="EC" id="3.6.1.27"/>
    </reaction>
</comment>
<dbReference type="InterPro" id="IPR003824">
    <property type="entry name" value="UppP"/>
</dbReference>
<comment type="subcellular location">
    <subcellularLocation>
        <location evidence="1 14">Cell membrane</location>
        <topology evidence="1 14">Multi-pass membrane protein</topology>
    </subcellularLocation>
</comment>
<evidence type="ECO:0000256" key="5">
    <source>
        <dbReference type="ARBA" id="ARBA00022475"/>
    </source>
</evidence>
<accession>A0A1F4ULP0</accession>
<evidence type="ECO:0000256" key="14">
    <source>
        <dbReference type="HAMAP-Rule" id="MF_01006"/>
    </source>
</evidence>
<comment type="function">
    <text evidence="14">Catalyzes the dephosphorylation of undecaprenyl diphosphate (UPP). Confers resistance to bacitracin.</text>
</comment>
<proteinExistence type="inferred from homology"/>
<keyword evidence="7 14" id="KW-0378">Hydrolase</keyword>
<reference evidence="15 16" key="1">
    <citation type="journal article" date="2016" name="Nat. Commun.">
        <title>Thousands of microbial genomes shed light on interconnected biogeochemical processes in an aquifer system.</title>
        <authorList>
            <person name="Anantharaman K."/>
            <person name="Brown C.T."/>
            <person name="Hug L.A."/>
            <person name="Sharon I."/>
            <person name="Castelle C.J."/>
            <person name="Probst A.J."/>
            <person name="Thomas B.C."/>
            <person name="Singh A."/>
            <person name="Wilkins M.J."/>
            <person name="Karaoz U."/>
            <person name="Brodie E.L."/>
            <person name="Williams K.H."/>
            <person name="Hubbard S.S."/>
            <person name="Banfield J.F."/>
        </authorList>
    </citation>
    <scope>NUCLEOTIDE SEQUENCE [LARGE SCALE GENOMIC DNA]</scope>
</reference>
<comment type="miscellaneous">
    <text evidence="14">Bacitracin is thought to be involved in the inhibition of peptidoglycan synthesis by sequestering undecaprenyl diphosphate, thereby reducing the pool of lipid carrier available.</text>
</comment>
<evidence type="ECO:0000313" key="15">
    <source>
        <dbReference type="EMBL" id="OGC45874.1"/>
    </source>
</evidence>
<gene>
    <name evidence="14" type="primary">uppP</name>
    <name evidence="15" type="ORF">A2V49_04135</name>
</gene>
<evidence type="ECO:0000256" key="1">
    <source>
        <dbReference type="ARBA" id="ARBA00004651"/>
    </source>
</evidence>
<evidence type="ECO:0000313" key="16">
    <source>
        <dbReference type="Proteomes" id="UP000178615"/>
    </source>
</evidence>
<feature type="transmembrane region" description="Helical" evidence="14">
    <location>
        <begin position="72"/>
        <end position="94"/>
    </location>
</feature>
<dbReference type="GO" id="GO:0005886">
    <property type="term" value="C:plasma membrane"/>
    <property type="evidence" value="ECO:0007669"/>
    <property type="project" value="UniProtKB-SubCell"/>
</dbReference>
<dbReference type="EC" id="3.6.1.27" evidence="3 14"/>
<dbReference type="PANTHER" id="PTHR30622">
    <property type="entry name" value="UNDECAPRENYL-DIPHOSPHATASE"/>
    <property type="match status" value="1"/>
</dbReference>
<sequence length="256" mass="28694">MSFFQAIFFGAIQALTEFLPISSSGHLVLLHKFFGLESQSLAFDTTLHLGTAFALIIYFYKELFLLINNKSLLVKICLGSIPAGVIGVLLENIFEQYFRGVASVAFFLICGSILMILAEYFYKKVWVIQKLSDINNLSLKKSFIVGIFQSLALFPGISRSGATISSGMIFGLTREVAAKFSFLLSIPIIFAAGFFQLTKSYQEINFDLSLFGGFLASFFVGIIVVNFLLKYLKTHDLRIFIIYRIILAIILLLFFV</sequence>
<evidence type="ECO:0000256" key="11">
    <source>
        <dbReference type="ARBA" id="ARBA00032707"/>
    </source>
</evidence>
<dbReference type="AlphaFoldDB" id="A0A1F4ULP0"/>
<dbReference type="Proteomes" id="UP000178615">
    <property type="component" value="Unassembled WGS sequence"/>
</dbReference>
<feature type="transmembrane region" description="Helical" evidence="14">
    <location>
        <begin position="40"/>
        <end position="60"/>
    </location>
</feature>
<name>A0A1F4ULP0_UNCKA</name>
<dbReference type="GO" id="GO:0046677">
    <property type="term" value="P:response to antibiotic"/>
    <property type="evidence" value="ECO:0007669"/>
    <property type="project" value="UniProtKB-UniRule"/>
</dbReference>
<protein>
    <recommendedName>
        <fullName evidence="4 14">Undecaprenyl-diphosphatase</fullName>
        <ecNumber evidence="3 14">3.6.1.27</ecNumber>
    </recommendedName>
    <alternativeName>
        <fullName evidence="12 14">Bacitracin resistance protein</fullName>
    </alternativeName>
    <alternativeName>
        <fullName evidence="11 14">Undecaprenyl pyrophosphate phosphatase</fullName>
    </alternativeName>
</protein>
<evidence type="ECO:0000256" key="10">
    <source>
        <dbReference type="ARBA" id="ARBA00023251"/>
    </source>
</evidence>
<keyword evidence="6 14" id="KW-0812">Transmembrane</keyword>
<keyword evidence="14" id="KW-0961">Cell wall biogenesis/degradation</keyword>
<dbReference type="GO" id="GO:0009252">
    <property type="term" value="P:peptidoglycan biosynthetic process"/>
    <property type="evidence" value="ECO:0007669"/>
    <property type="project" value="UniProtKB-KW"/>
</dbReference>
<dbReference type="PANTHER" id="PTHR30622:SF2">
    <property type="entry name" value="UNDECAPRENYL-DIPHOSPHATASE"/>
    <property type="match status" value="1"/>
</dbReference>
<evidence type="ECO:0000256" key="9">
    <source>
        <dbReference type="ARBA" id="ARBA00023136"/>
    </source>
</evidence>
<dbReference type="HAMAP" id="MF_01006">
    <property type="entry name" value="Undec_diphosphatase"/>
    <property type="match status" value="1"/>
</dbReference>
<evidence type="ECO:0000256" key="12">
    <source>
        <dbReference type="ARBA" id="ARBA00032932"/>
    </source>
</evidence>
<keyword evidence="10 14" id="KW-0046">Antibiotic resistance</keyword>
<comment type="similarity">
    <text evidence="2 14">Belongs to the UppP family.</text>
</comment>